<comment type="caution">
    <text evidence="2">The sequence shown here is derived from an EMBL/GenBank/DDBJ whole genome shotgun (WGS) entry which is preliminary data.</text>
</comment>
<dbReference type="EMBL" id="VYDO01000242">
    <property type="protein sequence ID" value="MYG38821.1"/>
    <property type="molecule type" value="Genomic_DNA"/>
</dbReference>
<dbReference type="SUPFAM" id="SSF158682">
    <property type="entry name" value="TerB-like"/>
    <property type="match status" value="1"/>
</dbReference>
<dbReference type="Gene3D" id="1.10.3680.10">
    <property type="entry name" value="TerB-like"/>
    <property type="match status" value="1"/>
</dbReference>
<dbReference type="AlphaFoldDB" id="A0A6B1F759"/>
<dbReference type="InterPro" id="IPR007791">
    <property type="entry name" value="DjlA_N"/>
</dbReference>
<evidence type="ECO:0000259" key="1">
    <source>
        <dbReference type="Pfam" id="PF05099"/>
    </source>
</evidence>
<dbReference type="InterPro" id="IPR029024">
    <property type="entry name" value="TerB-like"/>
</dbReference>
<organism evidence="2">
    <name type="scientific">Synechococcus sp. SB0676_bin_10</name>
    <dbReference type="NCBI Taxonomy" id="2604869"/>
    <lineage>
        <taxon>Bacteria</taxon>
        <taxon>Bacillati</taxon>
        <taxon>Cyanobacteriota</taxon>
        <taxon>Cyanophyceae</taxon>
        <taxon>Synechococcales</taxon>
        <taxon>Synechococcaceae</taxon>
        <taxon>Synechococcus</taxon>
    </lineage>
</organism>
<name>A0A6B1F759_9SYNE</name>
<evidence type="ECO:0000313" key="2">
    <source>
        <dbReference type="EMBL" id="MYG38821.1"/>
    </source>
</evidence>
<sequence>MAASAAIQIPIPPTPIMETGTAFAAIALAAVASDGVCTREEARALRRDLEFRYPYVHMDETAMGTLFDQLLRRIREDGHGDLMAEAAGALNRQQQLTAFAVACNLVRSDYRTTPEEEAFLEDLAQAMDLDAAERKTIPDVLTILYRDALQPHPTSVRNVSMTG</sequence>
<accession>A0A6B1F759</accession>
<gene>
    <name evidence="2" type="ORF">F4162_07635</name>
</gene>
<reference evidence="2" key="1">
    <citation type="submission" date="2019-09" db="EMBL/GenBank/DDBJ databases">
        <title>Characterisation of the sponge microbiome using genome-centric metagenomics.</title>
        <authorList>
            <person name="Engelberts J.P."/>
            <person name="Robbins S.J."/>
            <person name="De Goeij J.M."/>
            <person name="Aranda M."/>
            <person name="Bell S.C."/>
            <person name="Webster N.S."/>
        </authorList>
    </citation>
    <scope>NUCLEOTIDE SEQUENCE</scope>
    <source>
        <strain evidence="2">SB0676_bin_10</strain>
    </source>
</reference>
<dbReference type="CDD" id="cd07176">
    <property type="entry name" value="terB"/>
    <property type="match status" value="1"/>
</dbReference>
<proteinExistence type="predicted"/>
<dbReference type="Pfam" id="PF05099">
    <property type="entry name" value="TerB"/>
    <property type="match status" value="1"/>
</dbReference>
<protein>
    <submittedName>
        <fullName evidence="2">Tellurite resistance TerB family protein</fullName>
    </submittedName>
</protein>
<feature type="domain" description="Co-chaperone DjlA N-terminal" evidence="1">
    <location>
        <begin position="22"/>
        <end position="135"/>
    </location>
</feature>